<keyword evidence="1" id="KW-0472">Membrane</keyword>
<feature type="non-terminal residue" evidence="2">
    <location>
        <position position="166"/>
    </location>
</feature>
<dbReference type="Proteomes" id="UP001445076">
    <property type="component" value="Unassembled WGS sequence"/>
</dbReference>
<proteinExistence type="predicted"/>
<feature type="transmembrane region" description="Helical" evidence="1">
    <location>
        <begin position="21"/>
        <end position="40"/>
    </location>
</feature>
<keyword evidence="1" id="KW-0812">Transmembrane</keyword>
<dbReference type="AlphaFoldDB" id="A0AAW0XBN7"/>
<evidence type="ECO:0000256" key="1">
    <source>
        <dbReference type="SAM" id="Phobius"/>
    </source>
</evidence>
<protein>
    <submittedName>
        <fullName evidence="2">Uncharacterized protein</fullName>
    </submittedName>
</protein>
<evidence type="ECO:0000313" key="2">
    <source>
        <dbReference type="EMBL" id="KAK8740465.1"/>
    </source>
</evidence>
<keyword evidence="1" id="KW-1133">Transmembrane helix</keyword>
<accession>A0AAW0XBN7</accession>
<reference evidence="2 3" key="1">
    <citation type="journal article" date="2024" name="BMC Genomics">
        <title>Genome assembly of redclaw crayfish (Cherax quadricarinatus) provides insights into its immune adaptation and hypoxia tolerance.</title>
        <authorList>
            <person name="Liu Z."/>
            <person name="Zheng J."/>
            <person name="Li H."/>
            <person name="Fang K."/>
            <person name="Wang S."/>
            <person name="He J."/>
            <person name="Zhou D."/>
            <person name="Weng S."/>
            <person name="Chi M."/>
            <person name="Gu Z."/>
            <person name="He J."/>
            <person name="Li F."/>
            <person name="Wang M."/>
        </authorList>
    </citation>
    <scope>NUCLEOTIDE SEQUENCE [LARGE SCALE GENOMIC DNA]</scope>
    <source>
        <strain evidence="2">ZL_2023a</strain>
    </source>
</reference>
<dbReference type="EMBL" id="JARKIK010000033">
    <property type="protein sequence ID" value="KAK8740465.1"/>
    <property type="molecule type" value="Genomic_DNA"/>
</dbReference>
<name>A0AAW0XBN7_CHEQU</name>
<comment type="caution">
    <text evidence="2">The sequence shown here is derived from an EMBL/GenBank/DDBJ whole genome shotgun (WGS) entry which is preliminary data.</text>
</comment>
<evidence type="ECO:0000313" key="3">
    <source>
        <dbReference type="Proteomes" id="UP001445076"/>
    </source>
</evidence>
<keyword evidence="3" id="KW-1185">Reference proteome</keyword>
<organism evidence="2 3">
    <name type="scientific">Cherax quadricarinatus</name>
    <name type="common">Australian red claw crayfish</name>
    <dbReference type="NCBI Taxonomy" id="27406"/>
    <lineage>
        <taxon>Eukaryota</taxon>
        <taxon>Metazoa</taxon>
        <taxon>Ecdysozoa</taxon>
        <taxon>Arthropoda</taxon>
        <taxon>Crustacea</taxon>
        <taxon>Multicrustacea</taxon>
        <taxon>Malacostraca</taxon>
        <taxon>Eumalacostraca</taxon>
        <taxon>Eucarida</taxon>
        <taxon>Decapoda</taxon>
        <taxon>Pleocyemata</taxon>
        <taxon>Astacidea</taxon>
        <taxon>Parastacoidea</taxon>
        <taxon>Parastacidae</taxon>
        <taxon>Cherax</taxon>
    </lineage>
</organism>
<gene>
    <name evidence="2" type="ORF">OTU49_002925</name>
</gene>
<sequence>MEGPIVDLLKTKWETFVKNRFNNLFFIFLTYFLISMGAYVNRPVPCVSSAPTTLTKRPLSIMELPALNITCVNVSIHLHPEVIIEDPTITTDPTSLTDILTAPTTNLTRGLELMLDIATSTSSSNVTLEPEDEELEDDFLPLLLGTQTEVVTQLPADAVTVQYVVE</sequence>